<name>A0A8S9XJ79_APOLU</name>
<dbReference type="SMART" id="SM00587">
    <property type="entry name" value="CHK"/>
    <property type="match status" value="1"/>
</dbReference>
<reference evidence="2" key="1">
    <citation type="journal article" date="2021" name="Mol. Ecol. Resour.">
        <title>Apolygus lucorum genome provides insights into omnivorousness and mesophyll feeding.</title>
        <authorList>
            <person name="Liu Y."/>
            <person name="Liu H."/>
            <person name="Wang H."/>
            <person name="Huang T."/>
            <person name="Liu B."/>
            <person name="Yang B."/>
            <person name="Yin L."/>
            <person name="Li B."/>
            <person name="Zhang Y."/>
            <person name="Zhang S."/>
            <person name="Jiang F."/>
            <person name="Zhang X."/>
            <person name="Ren Y."/>
            <person name="Wang B."/>
            <person name="Wang S."/>
            <person name="Lu Y."/>
            <person name="Wu K."/>
            <person name="Fan W."/>
            <person name="Wang G."/>
        </authorList>
    </citation>
    <scope>NUCLEOTIDE SEQUENCE</scope>
    <source>
        <strain evidence="2">12Hb</strain>
    </source>
</reference>
<evidence type="ECO:0000313" key="2">
    <source>
        <dbReference type="EMBL" id="KAF6208331.1"/>
    </source>
</evidence>
<dbReference type="AlphaFoldDB" id="A0A8S9XJ79"/>
<dbReference type="InterPro" id="IPR011009">
    <property type="entry name" value="Kinase-like_dom_sf"/>
</dbReference>
<evidence type="ECO:0000259" key="1">
    <source>
        <dbReference type="SMART" id="SM00587"/>
    </source>
</evidence>
<dbReference type="InterPro" id="IPR015897">
    <property type="entry name" value="CHK_kinase-like"/>
</dbReference>
<comment type="caution">
    <text evidence="2">The sequence shown here is derived from an EMBL/GenBank/DDBJ whole genome shotgun (WGS) entry which is preliminary data.</text>
</comment>
<protein>
    <recommendedName>
        <fullName evidence="1">CHK kinase-like domain-containing protein</fullName>
    </recommendedName>
</protein>
<dbReference type="Gene3D" id="3.90.1200.10">
    <property type="match status" value="1"/>
</dbReference>
<organism evidence="2 3">
    <name type="scientific">Apolygus lucorum</name>
    <name type="common">Small green plant bug</name>
    <name type="synonym">Lygocoris lucorum</name>
    <dbReference type="NCBI Taxonomy" id="248454"/>
    <lineage>
        <taxon>Eukaryota</taxon>
        <taxon>Metazoa</taxon>
        <taxon>Ecdysozoa</taxon>
        <taxon>Arthropoda</taxon>
        <taxon>Hexapoda</taxon>
        <taxon>Insecta</taxon>
        <taxon>Pterygota</taxon>
        <taxon>Neoptera</taxon>
        <taxon>Paraneoptera</taxon>
        <taxon>Hemiptera</taxon>
        <taxon>Heteroptera</taxon>
        <taxon>Panheteroptera</taxon>
        <taxon>Cimicomorpha</taxon>
        <taxon>Miridae</taxon>
        <taxon>Mirini</taxon>
        <taxon>Apolygus</taxon>
    </lineage>
</organism>
<feature type="domain" description="CHK kinase-like" evidence="1">
    <location>
        <begin position="122"/>
        <end position="313"/>
    </location>
</feature>
<dbReference type="PANTHER" id="PTHR11012:SF4">
    <property type="entry name" value="LD42035P"/>
    <property type="match status" value="1"/>
</dbReference>
<proteinExistence type="predicted"/>
<dbReference type="PANTHER" id="PTHR11012">
    <property type="entry name" value="PROTEIN KINASE-LIKE DOMAIN-CONTAINING"/>
    <property type="match status" value="1"/>
</dbReference>
<accession>A0A8S9XJ79</accession>
<dbReference type="SUPFAM" id="SSF56112">
    <property type="entry name" value="Protein kinase-like (PK-like)"/>
    <property type="match status" value="1"/>
</dbReference>
<keyword evidence="3" id="KW-1185">Reference proteome</keyword>
<dbReference type="OrthoDB" id="190089at2759"/>
<sequence>MEFLTGKLENLAKQGVFGDGSFLRVQSTSGSDKGPQFQSEIAFLRVDLVPATGKISGVPLVVKQQMKQEELRKENGGEVQFVNEVTMYKNILPELGALDLGLCSKMFHGEASNGENVDQDIVVLEDLRPQGYKVPDKLYLDADQIVLAINKLGKFHGLSYKMKMSSPERLVELENMLIPKVIVDSNGLNDACLVRGIKPLVDTSPSYSVVNKVYKKLVGANASEVAYSLQRPEEPFAVITHGDFNGNNLLFKYNDAGDVLDVKMIDFGFACYLDPAVDIAFFLYLNTSPETRTKHWDSFLHSYWEGVISVVEYPGFSYSEFLNHFSERAFCGYIPCCFFLPMMLVGGSSNDSRIHMTAEERRDYFSTLGGKESTDAVTAIVSHLLAEGYLDAYLRNFDKVEPLNASTPGYTNVTFNFS</sequence>
<dbReference type="InterPro" id="IPR004119">
    <property type="entry name" value="EcKL"/>
</dbReference>
<dbReference type="Pfam" id="PF02958">
    <property type="entry name" value="EcKL"/>
    <property type="match status" value="1"/>
</dbReference>
<dbReference type="Proteomes" id="UP000466442">
    <property type="component" value="Unassembled WGS sequence"/>
</dbReference>
<gene>
    <name evidence="2" type="ORF">GE061_016785</name>
</gene>
<dbReference type="EMBL" id="WIXP02000007">
    <property type="protein sequence ID" value="KAF6208331.1"/>
    <property type="molecule type" value="Genomic_DNA"/>
</dbReference>
<evidence type="ECO:0000313" key="3">
    <source>
        <dbReference type="Proteomes" id="UP000466442"/>
    </source>
</evidence>